<organism evidence="1 2">
    <name type="scientific">Serratia entomophila</name>
    <dbReference type="NCBI Taxonomy" id="42906"/>
    <lineage>
        <taxon>Bacteria</taxon>
        <taxon>Pseudomonadati</taxon>
        <taxon>Pseudomonadota</taxon>
        <taxon>Gammaproteobacteria</taxon>
        <taxon>Enterobacterales</taxon>
        <taxon>Yersiniaceae</taxon>
        <taxon>Serratia</taxon>
    </lineage>
</organism>
<evidence type="ECO:0000313" key="2">
    <source>
        <dbReference type="Proteomes" id="UP001056873"/>
    </source>
</evidence>
<accession>A0ABY5CSX9</accession>
<dbReference type="EMBL" id="CP074347">
    <property type="protein sequence ID" value="USV00531.1"/>
    <property type="molecule type" value="Genomic_DNA"/>
</dbReference>
<proteinExistence type="predicted"/>
<dbReference type="Proteomes" id="UP001056873">
    <property type="component" value="Chromosome"/>
</dbReference>
<protein>
    <submittedName>
        <fullName evidence="1">Uncharacterized protein</fullName>
    </submittedName>
</protein>
<evidence type="ECO:0000313" key="1">
    <source>
        <dbReference type="EMBL" id="USV00531.1"/>
    </source>
</evidence>
<sequence length="65" mass="7553">MQRNILIFIEIGFFARARRRQESTNLTSIADEENLKASFLSLIRAQVAYYAYSQVNLIQPFIAKL</sequence>
<name>A0ABY5CSX9_9GAMM</name>
<dbReference type="RefSeq" id="WP_252961080.1">
    <property type="nucleotide sequence ID" value="NZ_CAMIPH010000025.1"/>
</dbReference>
<reference evidence="1" key="1">
    <citation type="journal article" date="2022" name="BMC Genomics">
        <title>Genome sequence of the entomopathogenic Serratia entomophila isolate 626 and characterisation of the species specific itaconate degradation pathway.</title>
        <authorList>
            <person name="Vaughan A.L."/>
            <person name="Altermann E."/>
            <person name="Glare T.R."/>
            <person name="Hurst M.R.H."/>
        </authorList>
    </citation>
    <scope>NUCLEOTIDE SEQUENCE</scope>
    <source>
        <strain evidence="1">626</strain>
    </source>
</reference>
<keyword evidence="2" id="KW-1185">Reference proteome</keyword>
<gene>
    <name evidence="1" type="ORF">KFQ06_21320</name>
</gene>